<reference evidence="1" key="2">
    <citation type="submission" date="2021-04" db="EMBL/GenBank/DDBJ databases">
        <authorList>
            <person name="Gilroy R."/>
        </authorList>
    </citation>
    <scope>NUCLEOTIDE SEQUENCE</scope>
    <source>
        <strain evidence="1">CHK192-8294</strain>
    </source>
</reference>
<evidence type="ECO:0000313" key="1">
    <source>
        <dbReference type="EMBL" id="HJB80776.1"/>
    </source>
</evidence>
<dbReference type="Proteomes" id="UP000823921">
    <property type="component" value="Unassembled WGS sequence"/>
</dbReference>
<comment type="caution">
    <text evidence="1">The sequence shown here is derived from an EMBL/GenBank/DDBJ whole genome shotgun (WGS) entry which is preliminary data.</text>
</comment>
<organism evidence="1 2">
    <name type="scientific">Candidatus Flavonifractor intestinigallinarum</name>
    <dbReference type="NCBI Taxonomy" id="2838586"/>
    <lineage>
        <taxon>Bacteria</taxon>
        <taxon>Bacillati</taxon>
        <taxon>Bacillota</taxon>
        <taxon>Clostridia</taxon>
        <taxon>Eubacteriales</taxon>
        <taxon>Oscillospiraceae</taxon>
        <taxon>Flavonifractor</taxon>
    </lineage>
</organism>
<accession>A0A9D2MN56</accession>
<dbReference type="AlphaFoldDB" id="A0A9D2MN56"/>
<reference evidence="1" key="1">
    <citation type="journal article" date="2021" name="PeerJ">
        <title>Extensive microbial diversity within the chicken gut microbiome revealed by metagenomics and culture.</title>
        <authorList>
            <person name="Gilroy R."/>
            <person name="Ravi A."/>
            <person name="Getino M."/>
            <person name="Pursley I."/>
            <person name="Horton D.L."/>
            <person name="Alikhan N.F."/>
            <person name="Baker D."/>
            <person name="Gharbi K."/>
            <person name="Hall N."/>
            <person name="Watson M."/>
            <person name="Adriaenssens E.M."/>
            <person name="Foster-Nyarko E."/>
            <person name="Jarju S."/>
            <person name="Secka A."/>
            <person name="Antonio M."/>
            <person name="Oren A."/>
            <person name="Chaudhuri R.R."/>
            <person name="La Ragione R."/>
            <person name="Hildebrand F."/>
            <person name="Pallen M.J."/>
        </authorList>
    </citation>
    <scope>NUCLEOTIDE SEQUENCE</scope>
    <source>
        <strain evidence="1">CHK192-8294</strain>
    </source>
</reference>
<sequence length="120" mass="12761">MIEEIITMAQTLGHVDDSQRPVLEVLCRVAAEEMTGRLREGVAPEDCGAAFVLGCAWVALAGLAGGQYSGGTEFTAGSVTIREEDCGQARERSAALRLQGETVLGPYLKDRGFLFRGVKG</sequence>
<name>A0A9D2MN56_9FIRM</name>
<gene>
    <name evidence="1" type="ORF">H9712_07305</name>
</gene>
<dbReference type="EMBL" id="DWXO01000070">
    <property type="protein sequence ID" value="HJB80776.1"/>
    <property type="molecule type" value="Genomic_DNA"/>
</dbReference>
<evidence type="ECO:0000313" key="2">
    <source>
        <dbReference type="Proteomes" id="UP000823921"/>
    </source>
</evidence>
<proteinExistence type="predicted"/>
<protein>
    <submittedName>
        <fullName evidence="1">Uncharacterized protein</fullName>
    </submittedName>
</protein>